<comment type="caution">
    <text evidence="2">The sequence shown here is derived from an EMBL/GenBank/DDBJ whole genome shotgun (WGS) entry which is preliminary data.</text>
</comment>
<proteinExistence type="predicted"/>
<dbReference type="InterPro" id="IPR008538">
    <property type="entry name" value="Uma2"/>
</dbReference>
<dbReference type="InterPro" id="IPR012296">
    <property type="entry name" value="Nuclease_put_TT1808"/>
</dbReference>
<dbReference type="Gene3D" id="3.90.1570.10">
    <property type="entry name" value="tt1808, chain A"/>
    <property type="match status" value="1"/>
</dbReference>
<dbReference type="PANTHER" id="PTHR47152">
    <property type="entry name" value="SLR2084 PROTEIN-RELATED"/>
    <property type="match status" value="1"/>
</dbReference>
<dbReference type="EMBL" id="JACXAE010000036">
    <property type="protein sequence ID" value="MBD2772180.1"/>
    <property type="molecule type" value="Genomic_DNA"/>
</dbReference>
<evidence type="ECO:0000313" key="3">
    <source>
        <dbReference type="Proteomes" id="UP000629098"/>
    </source>
</evidence>
<keyword evidence="2" id="KW-0255">Endonuclease</keyword>
<keyword evidence="2" id="KW-0540">Nuclease</keyword>
<evidence type="ECO:0000259" key="1">
    <source>
        <dbReference type="Pfam" id="PF05685"/>
    </source>
</evidence>
<dbReference type="CDD" id="cd06260">
    <property type="entry name" value="DUF820-like"/>
    <property type="match status" value="1"/>
</dbReference>
<dbReference type="RefSeq" id="WP_190826470.1">
    <property type="nucleotide sequence ID" value="NZ_CAWPPI010000036.1"/>
</dbReference>
<dbReference type="SUPFAM" id="SSF52980">
    <property type="entry name" value="Restriction endonuclease-like"/>
    <property type="match status" value="1"/>
</dbReference>
<organism evidence="2 3">
    <name type="scientific">Iningainema tapete BLCC-T55</name>
    <dbReference type="NCBI Taxonomy" id="2748662"/>
    <lineage>
        <taxon>Bacteria</taxon>
        <taxon>Bacillati</taxon>
        <taxon>Cyanobacteriota</taxon>
        <taxon>Cyanophyceae</taxon>
        <taxon>Nostocales</taxon>
        <taxon>Scytonemataceae</taxon>
        <taxon>Iningainema tapete</taxon>
    </lineage>
</organism>
<dbReference type="Proteomes" id="UP000629098">
    <property type="component" value="Unassembled WGS sequence"/>
</dbReference>
<keyword evidence="2" id="KW-0378">Hydrolase</keyword>
<gene>
    <name evidence="2" type="ORF">ICL16_08820</name>
</gene>
<accession>A0A8J6XFP3</accession>
<dbReference type="Pfam" id="PF05685">
    <property type="entry name" value="Uma2"/>
    <property type="match status" value="1"/>
</dbReference>
<dbReference type="InterPro" id="IPR011335">
    <property type="entry name" value="Restrct_endonuc-II-like"/>
</dbReference>
<protein>
    <submittedName>
        <fullName evidence="2">Uma2 family endonuclease</fullName>
    </submittedName>
</protein>
<reference evidence="2" key="1">
    <citation type="submission" date="2020-09" db="EMBL/GenBank/DDBJ databases">
        <title>Iningainema tapete sp. nov. (Scytonemataceae, Cyanobacteria) from greenhouses in central Florida (USA) produces two types of nodularin with biosynthetic potential for microcystin-LR and anabaenopeptins.</title>
        <authorList>
            <person name="Berthold D.E."/>
            <person name="Lefler F.W."/>
            <person name="Huang I.-S."/>
            <person name="Abdulla H."/>
            <person name="Zimba P.V."/>
            <person name="Laughinghouse H.D. IV."/>
        </authorList>
    </citation>
    <scope>NUCLEOTIDE SEQUENCE</scope>
    <source>
        <strain evidence="2">BLCCT55</strain>
    </source>
</reference>
<evidence type="ECO:0000313" key="2">
    <source>
        <dbReference type="EMBL" id="MBD2772180.1"/>
    </source>
</evidence>
<keyword evidence="3" id="KW-1185">Reference proteome</keyword>
<feature type="domain" description="Putative restriction endonuclease" evidence="1">
    <location>
        <begin position="25"/>
        <end position="181"/>
    </location>
</feature>
<dbReference type="AlphaFoldDB" id="A0A8J6XFP3"/>
<sequence>MFALISREKIQLPPGTVVRMPGSWLDYQELCSSRGDSAIPRIKYSSGEILLMSPLPKHGRDAHLVANIVTTLLDCQNRNYEAFTPITMDLPEFGGIEPDYCFYIDNWQAVVGRDRLKWGTDSSPDLVIEIDVTTYTNASDYLPYRVPEVWLLKRNQLAIYRLQENEYQQQTTSRYFPAIDLQTIVAQCLEAASERGTGVAIRELRQRLSNDAG</sequence>
<dbReference type="PANTHER" id="PTHR47152:SF1">
    <property type="entry name" value="SLL1186 PROTEIN"/>
    <property type="match status" value="1"/>
</dbReference>
<dbReference type="GO" id="GO:0004519">
    <property type="term" value="F:endonuclease activity"/>
    <property type="evidence" value="ECO:0007669"/>
    <property type="project" value="UniProtKB-KW"/>
</dbReference>
<name>A0A8J6XFP3_9CYAN</name>